<sequence length="200" mass="23176">MGTKLWYFHQKRPQQGYARKMQLFCLDTELKNSNCLLKRMLETIEKEGAKLLKEMNNENNGDESKLTFWAKTTYFEKPMQFENNAYNQWQTQGKDSTNGTRDCSEFQLMVNACEKEFDAVDIFKYTVYKGFGLCCRLIIFQNGHRLSNEHLQTCMSGQRMKCGNAIRCFFKSGTGDQPGIDAAIIEFEGSPMMNSMDFCD</sequence>
<dbReference type="AlphaFoldDB" id="A0A8S3R5M5"/>
<evidence type="ECO:0000313" key="2">
    <source>
        <dbReference type="Proteomes" id="UP000683360"/>
    </source>
</evidence>
<proteinExistence type="predicted"/>
<name>A0A8S3R5M5_MYTED</name>
<accession>A0A8S3R5M5</accession>
<reference evidence="1" key="1">
    <citation type="submission" date="2021-03" db="EMBL/GenBank/DDBJ databases">
        <authorList>
            <person name="Bekaert M."/>
        </authorList>
    </citation>
    <scope>NUCLEOTIDE SEQUENCE</scope>
</reference>
<gene>
    <name evidence="1" type="ORF">MEDL_17518</name>
</gene>
<comment type="caution">
    <text evidence="1">The sequence shown here is derived from an EMBL/GenBank/DDBJ whole genome shotgun (WGS) entry which is preliminary data.</text>
</comment>
<dbReference type="EMBL" id="CAJPWZ010000906">
    <property type="protein sequence ID" value="CAG2202968.1"/>
    <property type="molecule type" value="Genomic_DNA"/>
</dbReference>
<evidence type="ECO:0000313" key="1">
    <source>
        <dbReference type="EMBL" id="CAG2202968.1"/>
    </source>
</evidence>
<keyword evidence="2" id="KW-1185">Reference proteome</keyword>
<protein>
    <submittedName>
        <fullName evidence="1">Uncharacterized protein</fullName>
    </submittedName>
</protein>
<organism evidence="1 2">
    <name type="scientific">Mytilus edulis</name>
    <name type="common">Blue mussel</name>
    <dbReference type="NCBI Taxonomy" id="6550"/>
    <lineage>
        <taxon>Eukaryota</taxon>
        <taxon>Metazoa</taxon>
        <taxon>Spiralia</taxon>
        <taxon>Lophotrochozoa</taxon>
        <taxon>Mollusca</taxon>
        <taxon>Bivalvia</taxon>
        <taxon>Autobranchia</taxon>
        <taxon>Pteriomorphia</taxon>
        <taxon>Mytilida</taxon>
        <taxon>Mytiloidea</taxon>
        <taxon>Mytilidae</taxon>
        <taxon>Mytilinae</taxon>
        <taxon>Mytilus</taxon>
    </lineage>
</organism>
<dbReference type="Proteomes" id="UP000683360">
    <property type="component" value="Unassembled WGS sequence"/>
</dbReference>